<reference evidence="2" key="1">
    <citation type="submission" date="2021-01" db="EMBL/GenBank/DDBJ databases">
        <title>Whole genome shotgun sequence of Actinoplanes rishiriensis NBRC 108556.</title>
        <authorList>
            <person name="Komaki H."/>
            <person name="Tamura T."/>
        </authorList>
    </citation>
    <scope>NUCLEOTIDE SEQUENCE</scope>
    <source>
        <strain evidence="2">NBRC 108556</strain>
    </source>
</reference>
<dbReference type="Pfam" id="PF13302">
    <property type="entry name" value="Acetyltransf_3"/>
    <property type="match status" value="1"/>
</dbReference>
<dbReference type="Gene3D" id="3.40.630.30">
    <property type="match status" value="1"/>
</dbReference>
<organism evidence="2 3">
    <name type="scientific">Paractinoplanes rishiriensis</name>
    <dbReference type="NCBI Taxonomy" id="1050105"/>
    <lineage>
        <taxon>Bacteria</taxon>
        <taxon>Bacillati</taxon>
        <taxon>Actinomycetota</taxon>
        <taxon>Actinomycetes</taxon>
        <taxon>Micromonosporales</taxon>
        <taxon>Micromonosporaceae</taxon>
        <taxon>Paractinoplanes</taxon>
    </lineage>
</organism>
<accession>A0A919KDF3</accession>
<protein>
    <recommendedName>
        <fullName evidence="1">N-acetyltransferase domain-containing protein</fullName>
    </recommendedName>
</protein>
<dbReference type="RefSeq" id="WP_203791571.1">
    <property type="nucleotide sequence ID" value="NZ_BOMV01000134.1"/>
</dbReference>
<dbReference type="InterPro" id="IPR000182">
    <property type="entry name" value="GNAT_dom"/>
</dbReference>
<gene>
    <name evidence="2" type="ORF">Ari01nite_98510</name>
</gene>
<dbReference type="Proteomes" id="UP000636960">
    <property type="component" value="Unassembled WGS sequence"/>
</dbReference>
<dbReference type="EMBL" id="BOMV01000134">
    <property type="protein sequence ID" value="GIF02387.1"/>
    <property type="molecule type" value="Genomic_DNA"/>
</dbReference>
<dbReference type="PROSITE" id="PS51186">
    <property type="entry name" value="GNAT"/>
    <property type="match status" value="1"/>
</dbReference>
<dbReference type="AlphaFoldDB" id="A0A919KDF3"/>
<dbReference type="SUPFAM" id="SSF55729">
    <property type="entry name" value="Acyl-CoA N-acyltransferases (Nat)"/>
    <property type="match status" value="1"/>
</dbReference>
<comment type="caution">
    <text evidence="2">The sequence shown here is derived from an EMBL/GenBank/DDBJ whole genome shotgun (WGS) entry which is preliminary data.</text>
</comment>
<evidence type="ECO:0000313" key="2">
    <source>
        <dbReference type="EMBL" id="GIF02387.1"/>
    </source>
</evidence>
<sequence>MAVLDWARSSGYERLWATVWDWNTASRRVLAKVGFTETERKDVDAVRGTMLFTTRRL</sequence>
<keyword evidence="3" id="KW-1185">Reference proteome</keyword>
<evidence type="ECO:0000259" key="1">
    <source>
        <dbReference type="PROSITE" id="PS51186"/>
    </source>
</evidence>
<evidence type="ECO:0000313" key="3">
    <source>
        <dbReference type="Proteomes" id="UP000636960"/>
    </source>
</evidence>
<proteinExistence type="predicted"/>
<feature type="domain" description="N-acetyltransferase" evidence="1">
    <location>
        <begin position="1"/>
        <end position="53"/>
    </location>
</feature>
<dbReference type="GO" id="GO:0016747">
    <property type="term" value="F:acyltransferase activity, transferring groups other than amino-acyl groups"/>
    <property type="evidence" value="ECO:0007669"/>
    <property type="project" value="InterPro"/>
</dbReference>
<name>A0A919KDF3_9ACTN</name>
<dbReference type="InterPro" id="IPR016181">
    <property type="entry name" value="Acyl_CoA_acyltransferase"/>
</dbReference>